<name>A0A9P5XY55_9AGAR</name>
<dbReference type="GO" id="GO:0000981">
    <property type="term" value="F:DNA-binding transcription factor activity, RNA polymerase II-specific"/>
    <property type="evidence" value="ECO:0007669"/>
    <property type="project" value="InterPro"/>
</dbReference>
<feature type="compositionally biased region" description="Polar residues" evidence="1">
    <location>
        <begin position="1"/>
        <end position="15"/>
    </location>
</feature>
<feature type="region of interest" description="Disordered" evidence="1">
    <location>
        <begin position="1"/>
        <end position="89"/>
    </location>
</feature>
<dbReference type="PROSITE" id="PS00463">
    <property type="entry name" value="ZN2_CY6_FUNGAL_1"/>
    <property type="match status" value="1"/>
</dbReference>
<evidence type="ECO:0000256" key="1">
    <source>
        <dbReference type="SAM" id="MobiDB-lite"/>
    </source>
</evidence>
<dbReference type="Pfam" id="PF00172">
    <property type="entry name" value="Zn_clus"/>
    <property type="match status" value="1"/>
</dbReference>
<proteinExistence type="predicted"/>
<reference evidence="3" key="1">
    <citation type="submission" date="2020-11" db="EMBL/GenBank/DDBJ databases">
        <authorList>
            <consortium name="DOE Joint Genome Institute"/>
            <person name="Ahrendt S."/>
            <person name="Riley R."/>
            <person name="Andreopoulos W."/>
            <person name="Labutti K."/>
            <person name="Pangilinan J."/>
            <person name="Ruiz-Duenas F.J."/>
            <person name="Barrasa J.M."/>
            <person name="Sanchez-Garcia M."/>
            <person name="Camarero S."/>
            <person name="Miyauchi S."/>
            <person name="Serrano A."/>
            <person name="Linde D."/>
            <person name="Babiker R."/>
            <person name="Drula E."/>
            <person name="Ayuso-Fernandez I."/>
            <person name="Pacheco R."/>
            <person name="Padilla G."/>
            <person name="Ferreira P."/>
            <person name="Barriuso J."/>
            <person name="Kellner H."/>
            <person name="Castanera R."/>
            <person name="Alfaro M."/>
            <person name="Ramirez L."/>
            <person name="Pisabarro A.G."/>
            <person name="Kuo A."/>
            <person name="Tritt A."/>
            <person name="Lipzen A."/>
            <person name="He G."/>
            <person name="Yan M."/>
            <person name="Ng V."/>
            <person name="Cullen D."/>
            <person name="Martin F."/>
            <person name="Rosso M.-N."/>
            <person name="Henrissat B."/>
            <person name="Hibbett D."/>
            <person name="Martinez A.T."/>
            <person name="Grigoriev I.V."/>
        </authorList>
    </citation>
    <scope>NUCLEOTIDE SEQUENCE</scope>
    <source>
        <strain evidence="3">CBS 247.69</strain>
    </source>
</reference>
<dbReference type="Proteomes" id="UP000807353">
    <property type="component" value="Unassembled WGS sequence"/>
</dbReference>
<evidence type="ECO:0000313" key="3">
    <source>
        <dbReference type="EMBL" id="KAF9458893.1"/>
    </source>
</evidence>
<dbReference type="OrthoDB" id="39175at2759"/>
<dbReference type="SUPFAM" id="SSF57701">
    <property type="entry name" value="Zn2/Cys6 DNA-binding domain"/>
    <property type="match status" value="1"/>
</dbReference>
<feature type="compositionally biased region" description="Basic residues" evidence="1">
    <location>
        <begin position="140"/>
        <end position="150"/>
    </location>
</feature>
<dbReference type="InterPro" id="IPR001138">
    <property type="entry name" value="Zn2Cys6_DnaBD"/>
</dbReference>
<dbReference type="AlphaFoldDB" id="A0A9P5XY55"/>
<dbReference type="PROSITE" id="PS50048">
    <property type="entry name" value="ZN2_CY6_FUNGAL_2"/>
    <property type="match status" value="1"/>
</dbReference>
<evidence type="ECO:0000259" key="2">
    <source>
        <dbReference type="PROSITE" id="PS50048"/>
    </source>
</evidence>
<keyword evidence="4" id="KW-1185">Reference proteome</keyword>
<dbReference type="GO" id="GO:0008270">
    <property type="term" value="F:zinc ion binding"/>
    <property type="evidence" value="ECO:0007669"/>
    <property type="project" value="InterPro"/>
</dbReference>
<gene>
    <name evidence="3" type="ORF">BDZ94DRAFT_1172682</name>
</gene>
<dbReference type="InterPro" id="IPR036864">
    <property type="entry name" value="Zn2-C6_fun-type_DNA-bd_sf"/>
</dbReference>
<feature type="domain" description="Zn(2)-C6 fungal-type" evidence="2">
    <location>
        <begin position="98"/>
        <end position="133"/>
    </location>
</feature>
<evidence type="ECO:0000313" key="4">
    <source>
        <dbReference type="Proteomes" id="UP000807353"/>
    </source>
</evidence>
<sequence length="158" mass="17366">MASQTAPKVPKQSSPGPLPTSPVRAPGYRYPNAAGIVPPEPQSPYRPVGGSPSAKSWKPTGSKEYEQVEVSPPTTPTTPTQIDYSAKRNPLRRRPSLACFFCRERKIACGRPAEGSPDPTCNQCARRSFKCDYPTESLRGQHRRGRKKAHSYSVERVA</sequence>
<accession>A0A9P5XY55</accession>
<dbReference type="EMBL" id="MU150328">
    <property type="protein sequence ID" value="KAF9458893.1"/>
    <property type="molecule type" value="Genomic_DNA"/>
</dbReference>
<comment type="caution">
    <text evidence="3">The sequence shown here is derived from an EMBL/GenBank/DDBJ whole genome shotgun (WGS) entry which is preliminary data.</text>
</comment>
<protein>
    <recommendedName>
        <fullName evidence="2">Zn(2)-C6 fungal-type domain-containing protein</fullName>
    </recommendedName>
</protein>
<organism evidence="3 4">
    <name type="scientific">Collybia nuda</name>
    <dbReference type="NCBI Taxonomy" id="64659"/>
    <lineage>
        <taxon>Eukaryota</taxon>
        <taxon>Fungi</taxon>
        <taxon>Dikarya</taxon>
        <taxon>Basidiomycota</taxon>
        <taxon>Agaricomycotina</taxon>
        <taxon>Agaricomycetes</taxon>
        <taxon>Agaricomycetidae</taxon>
        <taxon>Agaricales</taxon>
        <taxon>Tricholomatineae</taxon>
        <taxon>Clitocybaceae</taxon>
        <taxon>Collybia</taxon>
    </lineage>
</organism>
<dbReference type="CDD" id="cd00067">
    <property type="entry name" value="GAL4"/>
    <property type="match status" value="1"/>
</dbReference>
<dbReference type="Gene3D" id="4.10.240.10">
    <property type="entry name" value="Zn(2)-C6 fungal-type DNA-binding domain"/>
    <property type="match status" value="1"/>
</dbReference>
<feature type="region of interest" description="Disordered" evidence="1">
    <location>
        <begin position="135"/>
        <end position="158"/>
    </location>
</feature>